<organism evidence="1 2">
    <name type="scientific">Ferrimonas pelagia</name>
    <dbReference type="NCBI Taxonomy" id="1177826"/>
    <lineage>
        <taxon>Bacteria</taxon>
        <taxon>Pseudomonadati</taxon>
        <taxon>Pseudomonadota</taxon>
        <taxon>Gammaproteobacteria</taxon>
        <taxon>Alteromonadales</taxon>
        <taxon>Ferrimonadaceae</taxon>
        <taxon>Ferrimonas</taxon>
    </lineage>
</organism>
<protein>
    <submittedName>
        <fullName evidence="1">Uncharacterized protein</fullName>
    </submittedName>
</protein>
<dbReference type="EMBL" id="BAABJZ010000056">
    <property type="protein sequence ID" value="GAA4885458.1"/>
    <property type="molecule type" value="Genomic_DNA"/>
</dbReference>
<gene>
    <name evidence="1" type="ORF">GCM10023333_18670</name>
</gene>
<comment type="caution">
    <text evidence="1">The sequence shown here is derived from an EMBL/GenBank/DDBJ whole genome shotgun (WGS) entry which is preliminary data.</text>
</comment>
<proteinExistence type="predicted"/>
<evidence type="ECO:0000313" key="1">
    <source>
        <dbReference type="EMBL" id="GAA4885458.1"/>
    </source>
</evidence>
<accession>A0ABP9EUB9</accession>
<sequence length="159" mass="17988">MLATLEFDLNEREALLAYGLSISYPSQLKLDVTGTNFMMSNSAIWVAVDPRVSAKVRHEFNELVNVGERFIHPAIKLGLITLPEEEFRHVMRSYARGCSLMSQNVLRQEVELSYHNFIVVGFLNLINSFTECNKGNAIDVSRVMVAVKTAFDRYPLSTV</sequence>
<keyword evidence="2" id="KW-1185">Reference proteome</keyword>
<evidence type="ECO:0000313" key="2">
    <source>
        <dbReference type="Proteomes" id="UP001499988"/>
    </source>
</evidence>
<name>A0ABP9EUB9_9GAMM</name>
<dbReference type="Proteomes" id="UP001499988">
    <property type="component" value="Unassembled WGS sequence"/>
</dbReference>
<reference evidence="2" key="1">
    <citation type="journal article" date="2019" name="Int. J. Syst. Evol. Microbiol.">
        <title>The Global Catalogue of Microorganisms (GCM) 10K type strain sequencing project: providing services to taxonomists for standard genome sequencing and annotation.</title>
        <authorList>
            <consortium name="The Broad Institute Genomics Platform"/>
            <consortium name="The Broad Institute Genome Sequencing Center for Infectious Disease"/>
            <person name="Wu L."/>
            <person name="Ma J."/>
        </authorList>
    </citation>
    <scope>NUCLEOTIDE SEQUENCE [LARGE SCALE GENOMIC DNA]</scope>
    <source>
        <strain evidence="2">JCM 18401</strain>
    </source>
</reference>